<reference evidence="1" key="1">
    <citation type="submission" date="2019-03" db="EMBL/GenBank/DDBJ databases">
        <authorList>
            <person name="Hao L."/>
        </authorList>
    </citation>
    <scope>NUCLEOTIDE SEQUENCE</scope>
</reference>
<gene>
    <name evidence="1" type="ORF">SCFA_790005</name>
</gene>
<sequence>MGCIDSPWFLKGPCEVSERIDKPEHEGGHTCMGHEATRFTRDLLSQRLSANELVLRV</sequence>
<proteinExistence type="predicted"/>
<evidence type="ECO:0000313" key="1">
    <source>
        <dbReference type="EMBL" id="VFU18185.1"/>
    </source>
</evidence>
<organism evidence="1">
    <name type="scientific">anaerobic digester metagenome</name>
    <dbReference type="NCBI Taxonomy" id="1263854"/>
    <lineage>
        <taxon>unclassified sequences</taxon>
        <taxon>metagenomes</taxon>
        <taxon>ecological metagenomes</taxon>
    </lineage>
</organism>
<dbReference type="EMBL" id="CAADRM010000146">
    <property type="protein sequence ID" value="VFU18185.1"/>
    <property type="molecule type" value="Genomic_DNA"/>
</dbReference>
<dbReference type="AlphaFoldDB" id="A0A485M628"/>
<protein>
    <submittedName>
        <fullName evidence="1">Uncharacterized protein</fullName>
    </submittedName>
</protein>
<name>A0A485M628_9ZZZZ</name>
<accession>A0A485M628</accession>